<evidence type="ECO:0000256" key="6">
    <source>
        <dbReference type="ARBA" id="ARBA00022692"/>
    </source>
</evidence>
<dbReference type="EC" id="3.4.21.105" evidence="4"/>
<dbReference type="GO" id="GO:0004252">
    <property type="term" value="F:serine-type endopeptidase activity"/>
    <property type="evidence" value="ECO:0007669"/>
    <property type="project" value="InterPro"/>
</dbReference>
<dbReference type="InterPro" id="IPR035952">
    <property type="entry name" value="Rhomboid-like_sf"/>
</dbReference>
<organism evidence="13 14">
    <name type="scientific">Powellomyces hirtus</name>
    <dbReference type="NCBI Taxonomy" id="109895"/>
    <lineage>
        <taxon>Eukaryota</taxon>
        <taxon>Fungi</taxon>
        <taxon>Fungi incertae sedis</taxon>
        <taxon>Chytridiomycota</taxon>
        <taxon>Chytridiomycota incertae sedis</taxon>
        <taxon>Chytridiomycetes</taxon>
        <taxon>Spizellomycetales</taxon>
        <taxon>Powellomycetaceae</taxon>
        <taxon>Powellomyces</taxon>
    </lineage>
</organism>
<comment type="subcellular location">
    <subcellularLocation>
        <location evidence="2">Membrane</location>
        <topology evidence="2">Multi-pass membrane protein</topology>
    </subcellularLocation>
</comment>
<dbReference type="Pfam" id="PF01694">
    <property type="entry name" value="Rhomboid"/>
    <property type="match status" value="1"/>
</dbReference>
<feature type="compositionally biased region" description="Basic and acidic residues" evidence="10">
    <location>
        <begin position="626"/>
        <end position="647"/>
    </location>
</feature>
<feature type="compositionally biased region" description="Acidic residues" evidence="10">
    <location>
        <begin position="475"/>
        <end position="494"/>
    </location>
</feature>
<keyword evidence="5" id="KW-0645">Protease</keyword>
<protein>
    <recommendedName>
        <fullName evidence="4">rhomboid protease</fullName>
        <ecNumber evidence="4">3.4.21.105</ecNumber>
    </recommendedName>
</protein>
<evidence type="ECO:0000256" key="5">
    <source>
        <dbReference type="ARBA" id="ARBA00022670"/>
    </source>
</evidence>
<comment type="caution">
    <text evidence="13">The sequence shown here is derived from an EMBL/GenBank/DDBJ whole genome shotgun (WGS) entry which is preliminary data.</text>
</comment>
<evidence type="ECO:0000256" key="7">
    <source>
        <dbReference type="ARBA" id="ARBA00022801"/>
    </source>
</evidence>
<evidence type="ECO:0000256" key="11">
    <source>
        <dbReference type="SAM" id="Phobius"/>
    </source>
</evidence>
<evidence type="ECO:0000313" key="13">
    <source>
        <dbReference type="EMBL" id="TPX61548.1"/>
    </source>
</evidence>
<dbReference type="SUPFAM" id="SSF144091">
    <property type="entry name" value="Rhomboid-like"/>
    <property type="match status" value="1"/>
</dbReference>
<sequence length="665" mass="73313">MSAVKYYAVETGAFIKKWYLSLPLGSAVTVTVCLVAETIDAIQGFNDFADLGICPPSFVRHPLPGLHHLITAPLYHQTLFTMFFNLLFFPPLNKMLETQRGTLHALNFFLSMSLVATSLYVILIMPVYAIFGGTHCMGGLGSIMYALATVEANEKAGIFKTRRVFGVPLPGAIYPWLLLVLSWLFFGSPFFYNLSGILAGVLYHVGALKFLFLPDRAWTYLESNPPLQWITSWKAFIETPSSISLPTEASASDGIEERSSLFGRNLRKAVHPINHTYIHQANFNDNMYSTSAKGGHRRTRTKATFAATKKGTAGPEEDTPTVRQRIAEARKSGVLNLRGLNLPSLPVAAEKLDNVSALLLGQNRLTSVPNNLPTLFPDLTYLDLSWNKLSSSLPATLAELTDLEVLDVEGNTELSTQLGPALRRLVDMGKLAVLTGDTNVSTRDLHLGETSATDESEHDDDQTEEQPAWRKDYYDTDDEEEAKLEEGGYEDDNDIATSDNRSEGSIEGDTTPLTVDNLTTEFALLMHRIAGLENDELNAAFKKRWRSGDPVFVRYVAKRYAADAGKAVTHGIVGYRKKDRKQQSQSSLNVPGSADDLRTSSSPAASWHGSDESDASDDDAESTPKPLKDRSAKKQIDYARKEKERAVKAGVKAGRKTKGMVMDDQ</sequence>
<dbReference type="EMBL" id="QEAQ01000007">
    <property type="protein sequence ID" value="TPX61548.1"/>
    <property type="molecule type" value="Genomic_DNA"/>
</dbReference>
<dbReference type="AlphaFoldDB" id="A0A507EEC5"/>
<evidence type="ECO:0000256" key="9">
    <source>
        <dbReference type="ARBA" id="ARBA00023136"/>
    </source>
</evidence>
<dbReference type="GO" id="GO:0006508">
    <property type="term" value="P:proteolysis"/>
    <property type="evidence" value="ECO:0007669"/>
    <property type="project" value="UniProtKB-KW"/>
</dbReference>
<dbReference type="SUPFAM" id="SSF52058">
    <property type="entry name" value="L domain-like"/>
    <property type="match status" value="1"/>
</dbReference>
<dbReference type="PANTHER" id="PTHR43066:SF1">
    <property type="entry name" value="RHOMBOID PROTEIN 2"/>
    <property type="match status" value="1"/>
</dbReference>
<feature type="region of interest" description="Disordered" evidence="10">
    <location>
        <begin position="574"/>
        <end position="665"/>
    </location>
</feature>
<keyword evidence="9 11" id="KW-0472">Membrane</keyword>
<feature type="transmembrane region" description="Helical" evidence="11">
    <location>
        <begin position="105"/>
        <end position="123"/>
    </location>
</feature>
<evidence type="ECO:0000256" key="3">
    <source>
        <dbReference type="ARBA" id="ARBA00009045"/>
    </source>
</evidence>
<dbReference type="GO" id="GO:0016020">
    <property type="term" value="C:membrane"/>
    <property type="evidence" value="ECO:0007669"/>
    <property type="project" value="UniProtKB-SubCell"/>
</dbReference>
<evidence type="ECO:0000256" key="4">
    <source>
        <dbReference type="ARBA" id="ARBA00013039"/>
    </source>
</evidence>
<dbReference type="PANTHER" id="PTHR43066">
    <property type="entry name" value="RHOMBOID-RELATED PROTEIN"/>
    <property type="match status" value="1"/>
</dbReference>
<comment type="similarity">
    <text evidence="3">Belongs to the peptidase S54 family.</text>
</comment>
<feature type="domain" description="Peptidase S54 rhomboid" evidence="12">
    <location>
        <begin position="66"/>
        <end position="206"/>
    </location>
</feature>
<dbReference type="InterPro" id="IPR022764">
    <property type="entry name" value="Peptidase_S54_rhomboid_dom"/>
</dbReference>
<dbReference type="Gene3D" id="1.20.1540.10">
    <property type="entry name" value="Rhomboid-like"/>
    <property type="match status" value="1"/>
</dbReference>
<keyword evidence="7" id="KW-0378">Hydrolase</keyword>
<feature type="compositionally biased region" description="Acidic residues" evidence="10">
    <location>
        <begin position="612"/>
        <end position="621"/>
    </location>
</feature>
<dbReference type="InterPro" id="IPR032675">
    <property type="entry name" value="LRR_dom_sf"/>
</dbReference>
<accession>A0A507EEC5</accession>
<feature type="region of interest" description="Disordered" evidence="10">
    <location>
        <begin position="449"/>
        <end position="513"/>
    </location>
</feature>
<feature type="transmembrane region" description="Helical" evidence="11">
    <location>
        <begin position="129"/>
        <end position="152"/>
    </location>
</feature>
<feature type="transmembrane region" description="Helical" evidence="11">
    <location>
        <begin position="74"/>
        <end position="93"/>
    </location>
</feature>
<evidence type="ECO:0000256" key="8">
    <source>
        <dbReference type="ARBA" id="ARBA00022989"/>
    </source>
</evidence>
<dbReference type="STRING" id="109895.A0A507EEC5"/>
<keyword evidence="6 11" id="KW-0812">Transmembrane</keyword>
<comment type="catalytic activity">
    <reaction evidence="1">
        <text>Cleaves type-1 transmembrane domains using a catalytic dyad composed of serine and histidine that are contributed by different transmembrane domains.</text>
        <dbReference type="EC" id="3.4.21.105"/>
    </reaction>
</comment>
<evidence type="ECO:0000259" key="12">
    <source>
        <dbReference type="Pfam" id="PF01694"/>
    </source>
</evidence>
<proteinExistence type="inferred from homology"/>
<dbReference type="Proteomes" id="UP000318582">
    <property type="component" value="Unassembled WGS sequence"/>
</dbReference>
<name>A0A507EEC5_9FUNG</name>
<feature type="transmembrane region" description="Helical" evidence="11">
    <location>
        <begin position="164"/>
        <end position="185"/>
    </location>
</feature>
<keyword evidence="8 11" id="KW-1133">Transmembrane helix</keyword>
<evidence type="ECO:0000313" key="14">
    <source>
        <dbReference type="Proteomes" id="UP000318582"/>
    </source>
</evidence>
<evidence type="ECO:0000256" key="1">
    <source>
        <dbReference type="ARBA" id="ARBA00000156"/>
    </source>
</evidence>
<feature type="compositionally biased region" description="Acidic residues" evidence="10">
    <location>
        <begin position="452"/>
        <end position="464"/>
    </location>
</feature>
<evidence type="ECO:0000256" key="2">
    <source>
        <dbReference type="ARBA" id="ARBA00004141"/>
    </source>
</evidence>
<dbReference type="Pfam" id="PF13855">
    <property type="entry name" value="LRR_8"/>
    <property type="match status" value="1"/>
</dbReference>
<dbReference type="Gene3D" id="3.80.10.10">
    <property type="entry name" value="Ribonuclease Inhibitor"/>
    <property type="match status" value="1"/>
</dbReference>
<dbReference type="InterPro" id="IPR001611">
    <property type="entry name" value="Leu-rich_rpt"/>
</dbReference>
<reference evidence="13 14" key="1">
    <citation type="journal article" date="2019" name="Sci. Rep.">
        <title>Comparative genomics of chytrid fungi reveal insights into the obligate biotrophic and pathogenic lifestyle of Synchytrium endobioticum.</title>
        <authorList>
            <person name="van de Vossenberg B.T.L.H."/>
            <person name="Warris S."/>
            <person name="Nguyen H.D.T."/>
            <person name="van Gent-Pelzer M.P.E."/>
            <person name="Joly D.L."/>
            <person name="van de Geest H.C."/>
            <person name="Bonants P.J.M."/>
            <person name="Smith D.S."/>
            <person name="Levesque C.A."/>
            <person name="van der Lee T.A.J."/>
        </authorList>
    </citation>
    <scope>NUCLEOTIDE SEQUENCE [LARGE SCALE GENOMIC DNA]</scope>
    <source>
        <strain evidence="13 14">CBS 809.83</strain>
    </source>
</reference>
<gene>
    <name evidence="13" type="ORF">PhCBS80983_g01109</name>
</gene>
<evidence type="ECO:0000256" key="10">
    <source>
        <dbReference type="SAM" id="MobiDB-lite"/>
    </source>
</evidence>
<keyword evidence="14" id="KW-1185">Reference proteome</keyword>